<feature type="region of interest" description="Disordered" evidence="1">
    <location>
        <begin position="162"/>
        <end position="198"/>
    </location>
</feature>
<comment type="caution">
    <text evidence="2">The sequence shown here is derived from an EMBL/GenBank/DDBJ whole genome shotgun (WGS) entry which is preliminary data.</text>
</comment>
<accession>A0A7J8BYN2</accession>
<sequence length="328" mass="34279">MQPIWGSRAELRRGPPNTHTGLSWGLGDKTAPHDCRENRWTPGQRLSLPLAPGPGSLLPDCGASGVQGPRPRAGRLPAGEPVAGGCQASPTQTPCSSRTEGLAGQSGGLQGRRRLPFLTAGPGQAGGLLDNRPRAGPSPHCHLAAARRPGLLRAQLSFQGRSRHPYLGGVSGRGQAAPGTAQDPRSQGGFPEAQSKSGRPVRCVSASLVLVPGDKQFCKSPSSIPDSWHLSLPGALSTDTHPTEPLLHVSLGFLLLGEAPSCPLSSFAEESSASSNPRPPKLLSLIQIVPEVQNDGRDRKWVVTEASKVSCWPGTGPGSTRIHSSWAE</sequence>
<feature type="region of interest" description="Disordered" evidence="1">
    <location>
        <begin position="1"/>
        <end position="110"/>
    </location>
</feature>
<evidence type="ECO:0000256" key="1">
    <source>
        <dbReference type="SAM" id="MobiDB-lite"/>
    </source>
</evidence>
<feature type="compositionally biased region" description="Polar residues" evidence="1">
    <location>
        <begin position="88"/>
        <end position="99"/>
    </location>
</feature>
<dbReference type="AlphaFoldDB" id="A0A7J8BYN2"/>
<organism evidence="2 3">
    <name type="scientific">Molossus molossus</name>
    <name type="common">Pallas' mastiff bat</name>
    <name type="synonym">Vespertilio molossus</name>
    <dbReference type="NCBI Taxonomy" id="27622"/>
    <lineage>
        <taxon>Eukaryota</taxon>
        <taxon>Metazoa</taxon>
        <taxon>Chordata</taxon>
        <taxon>Craniata</taxon>
        <taxon>Vertebrata</taxon>
        <taxon>Euteleostomi</taxon>
        <taxon>Mammalia</taxon>
        <taxon>Eutheria</taxon>
        <taxon>Laurasiatheria</taxon>
        <taxon>Chiroptera</taxon>
        <taxon>Yangochiroptera</taxon>
        <taxon>Molossidae</taxon>
        <taxon>Molossus</taxon>
    </lineage>
</organism>
<dbReference type="Proteomes" id="UP000550707">
    <property type="component" value="Unassembled WGS sequence"/>
</dbReference>
<dbReference type="InParanoid" id="A0A7J8BYN2"/>
<keyword evidence="3" id="KW-1185">Reference proteome</keyword>
<feature type="compositionally biased region" description="Low complexity" evidence="1">
    <location>
        <begin position="46"/>
        <end position="59"/>
    </location>
</feature>
<evidence type="ECO:0000313" key="3">
    <source>
        <dbReference type="Proteomes" id="UP000550707"/>
    </source>
</evidence>
<dbReference type="EMBL" id="JACASF010000022">
    <property type="protein sequence ID" value="KAF6403703.1"/>
    <property type="molecule type" value="Genomic_DNA"/>
</dbReference>
<evidence type="ECO:0000313" key="2">
    <source>
        <dbReference type="EMBL" id="KAF6403703.1"/>
    </source>
</evidence>
<proteinExistence type="predicted"/>
<reference evidence="2 3" key="1">
    <citation type="journal article" date="2020" name="Nature">
        <title>Six reference-quality genomes reveal evolution of bat adaptations.</title>
        <authorList>
            <person name="Jebb D."/>
            <person name="Huang Z."/>
            <person name="Pippel M."/>
            <person name="Hughes G.M."/>
            <person name="Lavrichenko K."/>
            <person name="Devanna P."/>
            <person name="Winkler S."/>
            <person name="Jermiin L.S."/>
            <person name="Skirmuntt E.C."/>
            <person name="Katzourakis A."/>
            <person name="Burkitt-Gray L."/>
            <person name="Ray D.A."/>
            <person name="Sullivan K.A.M."/>
            <person name="Roscito J.G."/>
            <person name="Kirilenko B.M."/>
            <person name="Davalos L.M."/>
            <person name="Corthals A.P."/>
            <person name="Power M.L."/>
            <person name="Jones G."/>
            <person name="Ransome R.D."/>
            <person name="Dechmann D.K.N."/>
            <person name="Locatelli A.G."/>
            <person name="Puechmaille S.J."/>
            <person name="Fedrigo O."/>
            <person name="Jarvis E.D."/>
            <person name="Hiller M."/>
            <person name="Vernes S.C."/>
            <person name="Myers E.W."/>
            <person name="Teeling E.C."/>
        </authorList>
    </citation>
    <scope>NUCLEOTIDE SEQUENCE [LARGE SCALE GENOMIC DNA]</scope>
    <source>
        <strain evidence="2">MMolMol1</strain>
        <tissue evidence="2">Muscle</tissue>
    </source>
</reference>
<protein>
    <submittedName>
        <fullName evidence="2">Uncharacterized protein</fullName>
    </submittedName>
</protein>
<name>A0A7J8BYN2_MOLMO</name>
<gene>
    <name evidence="2" type="ORF">HJG59_010099</name>
</gene>
<feature type="compositionally biased region" description="Basic and acidic residues" evidence="1">
    <location>
        <begin position="30"/>
        <end position="39"/>
    </location>
</feature>